<keyword evidence="4 7" id="KW-0812">Transmembrane</keyword>
<comment type="caution">
    <text evidence="9">The sequence shown here is derived from an EMBL/GenBank/DDBJ whole genome shotgun (WGS) entry which is preliminary data.</text>
</comment>
<dbReference type="GO" id="GO:0009246">
    <property type="term" value="P:enterobacterial common antigen biosynthetic process"/>
    <property type="evidence" value="ECO:0007669"/>
    <property type="project" value="TreeGrafter"/>
</dbReference>
<feature type="transmembrane region" description="Helical" evidence="7">
    <location>
        <begin position="302"/>
        <end position="327"/>
    </location>
</feature>
<comment type="subcellular location">
    <subcellularLocation>
        <location evidence="1">Cell membrane</location>
        <topology evidence="1">Multi-pass membrane protein</topology>
    </subcellularLocation>
</comment>
<feature type="transmembrane region" description="Helical" evidence="7">
    <location>
        <begin position="66"/>
        <end position="86"/>
    </location>
</feature>
<dbReference type="Proteomes" id="UP000824028">
    <property type="component" value="Unassembled WGS sequence"/>
</dbReference>
<gene>
    <name evidence="9" type="ORF">H9814_01165</name>
</gene>
<feature type="transmembrane region" description="Helical" evidence="7">
    <location>
        <begin position="241"/>
        <end position="263"/>
    </location>
</feature>
<evidence type="ECO:0000256" key="5">
    <source>
        <dbReference type="ARBA" id="ARBA00022989"/>
    </source>
</evidence>
<comment type="similarity">
    <text evidence="2">Belongs to the acyltransferase 3 family.</text>
</comment>
<evidence type="ECO:0000256" key="7">
    <source>
        <dbReference type="SAM" id="Phobius"/>
    </source>
</evidence>
<evidence type="ECO:0000313" key="9">
    <source>
        <dbReference type="EMBL" id="HIZ32145.1"/>
    </source>
</evidence>
<evidence type="ECO:0000256" key="1">
    <source>
        <dbReference type="ARBA" id="ARBA00004651"/>
    </source>
</evidence>
<proteinExistence type="inferred from homology"/>
<feature type="transmembrane region" description="Helical" evidence="7">
    <location>
        <begin position="98"/>
        <end position="121"/>
    </location>
</feature>
<protein>
    <submittedName>
        <fullName evidence="9">Acyltransferase</fullName>
    </submittedName>
</protein>
<dbReference type="PANTHER" id="PTHR40074">
    <property type="entry name" value="O-ACETYLTRANSFERASE WECH"/>
    <property type="match status" value="1"/>
</dbReference>
<evidence type="ECO:0000256" key="4">
    <source>
        <dbReference type="ARBA" id="ARBA00022692"/>
    </source>
</evidence>
<evidence type="ECO:0000256" key="6">
    <source>
        <dbReference type="ARBA" id="ARBA00023136"/>
    </source>
</evidence>
<sequence>MGRNDLRSQTLDLLRFPLAVVVLMIHTFSSEGLELRGQELTFTDHPVFMEVNRWIDGFLRGQSVPIYYFISGFVFFLGVEMTRETYLRKFKNRVKSLVIPYFVWNLLAIGLMLGISLNPFFKDYTAGHTFTFSWPSLLSCFWVYDGGLAGVVMNPEENVHPIDVPLWFVRDLIIVVLCTPILHLLLRRFGRYLVCLLGLVWFVVPYLHLRTLGFESAFFFFSWGAYMSINRKDMLQVFGQYFKVSVCLYLLLGISHVAAAHYWPEAQGVIKQLNVLVGLLFAYNFAAWLLKRGICKANPFLASASFFVYVAHALVVPRILKLLFITFSPASDWALLLVYTLAVVLTVALLLGAFYLMRRYTPGLLKVVAGRK</sequence>
<feature type="transmembrane region" description="Helical" evidence="7">
    <location>
        <begin position="269"/>
        <end position="290"/>
    </location>
</feature>
<reference evidence="9" key="1">
    <citation type="journal article" date="2021" name="PeerJ">
        <title>Extensive microbial diversity within the chicken gut microbiome revealed by metagenomics and culture.</title>
        <authorList>
            <person name="Gilroy R."/>
            <person name="Ravi A."/>
            <person name="Getino M."/>
            <person name="Pursley I."/>
            <person name="Horton D.L."/>
            <person name="Alikhan N.F."/>
            <person name="Baker D."/>
            <person name="Gharbi K."/>
            <person name="Hall N."/>
            <person name="Watson M."/>
            <person name="Adriaenssens E.M."/>
            <person name="Foster-Nyarko E."/>
            <person name="Jarju S."/>
            <person name="Secka A."/>
            <person name="Antonio M."/>
            <person name="Oren A."/>
            <person name="Chaudhuri R.R."/>
            <person name="La Ragione R."/>
            <person name="Hildebrand F."/>
            <person name="Pallen M.J."/>
        </authorList>
    </citation>
    <scope>NUCLEOTIDE SEQUENCE</scope>
    <source>
        <strain evidence="9">ChiHjej9B8-1298</strain>
    </source>
</reference>
<name>A0A9D2E7B9_9BACE</name>
<dbReference type="InterPro" id="IPR002656">
    <property type="entry name" value="Acyl_transf_3_dom"/>
</dbReference>
<dbReference type="GO" id="GO:0005886">
    <property type="term" value="C:plasma membrane"/>
    <property type="evidence" value="ECO:0007669"/>
    <property type="project" value="UniProtKB-SubCell"/>
</dbReference>
<evidence type="ECO:0000256" key="2">
    <source>
        <dbReference type="ARBA" id="ARBA00007400"/>
    </source>
</evidence>
<keyword evidence="3" id="KW-1003">Cell membrane</keyword>
<keyword evidence="6 7" id="KW-0472">Membrane</keyword>
<feature type="transmembrane region" description="Helical" evidence="7">
    <location>
        <begin position="164"/>
        <end position="182"/>
    </location>
</feature>
<evidence type="ECO:0000256" key="3">
    <source>
        <dbReference type="ARBA" id="ARBA00022475"/>
    </source>
</evidence>
<dbReference type="EMBL" id="DXBX01000009">
    <property type="protein sequence ID" value="HIZ32145.1"/>
    <property type="molecule type" value="Genomic_DNA"/>
</dbReference>
<evidence type="ECO:0000313" key="10">
    <source>
        <dbReference type="Proteomes" id="UP000824028"/>
    </source>
</evidence>
<feature type="domain" description="Acyltransferase 3" evidence="8">
    <location>
        <begin position="11"/>
        <end position="349"/>
    </location>
</feature>
<keyword evidence="9" id="KW-0808">Transferase</keyword>
<dbReference type="GO" id="GO:0016413">
    <property type="term" value="F:O-acetyltransferase activity"/>
    <property type="evidence" value="ECO:0007669"/>
    <property type="project" value="TreeGrafter"/>
</dbReference>
<feature type="transmembrane region" description="Helical" evidence="7">
    <location>
        <begin position="333"/>
        <end position="356"/>
    </location>
</feature>
<dbReference type="PANTHER" id="PTHR40074:SF2">
    <property type="entry name" value="O-ACETYLTRANSFERASE WECH"/>
    <property type="match status" value="1"/>
</dbReference>
<keyword evidence="9" id="KW-0012">Acyltransferase</keyword>
<organism evidence="9 10">
    <name type="scientific">Candidatus Bacteroides merdigallinarum</name>
    <dbReference type="NCBI Taxonomy" id="2838473"/>
    <lineage>
        <taxon>Bacteria</taxon>
        <taxon>Pseudomonadati</taxon>
        <taxon>Bacteroidota</taxon>
        <taxon>Bacteroidia</taxon>
        <taxon>Bacteroidales</taxon>
        <taxon>Bacteroidaceae</taxon>
        <taxon>Bacteroides</taxon>
    </lineage>
</organism>
<dbReference type="AlphaFoldDB" id="A0A9D2E7B9"/>
<evidence type="ECO:0000259" key="8">
    <source>
        <dbReference type="Pfam" id="PF01757"/>
    </source>
</evidence>
<feature type="transmembrane region" description="Helical" evidence="7">
    <location>
        <begin position="12"/>
        <end position="29"/>
    </location>
</feature>
<keyword evidence="5 7" id="KW-1133">Transmembrane helix</keyword>
<reference evidence="9" key="2">
    <citation type="submission" date="2021-04" db="EMBL/GenBank/DDBJ databases">
        <authorList>
            <person name="Gilroy R."/>
        </authorList>
    </citation>
    <scope>NUCLEOTIDE SEQUENCE</scope>
    <source>
        <strain evidence="9">ChiHjej9B8-1298</strain>
    </source>
</reference>
<accession>A0A9D2E7B9</accession>
<feature type="transmembrane region" description="Helical" evidence="7">
    <location>
        <begin position="212"/>
        <end position="229"/>
    </location>
</feature>
<dbReference type="Pfam" id="PF01757">
    <property type="entry name" value="Acyl_transf_3"/>
    <property type="match status" value="1"/>
</dbReference>